<name>A0A1Q8YJ66_9BURK</name>
<proteinExistence type="predicted"/>
<gene>
    <name evidence="1" type="ORF">BLL52_0389</name>
</gene>
<evidence type="ECO:0000313" key="2">
    <source>
        <dbReference type="Proteomes" id="UP000185911"/>
    </source>
</evidence>
<organism evidence="1 2">
    <name type="scientific">Rhodoferax antarcticus ANT.BR</name>
    <dbReference type="NCBI Taxonomy" id="1111071"/>
    <lineage>
        <taxon>Bacteria</taxon>
        <taxon>Pseudomonadati</taxon>
        <taxon>Pseudomonadota</taxon>
        <taxon>Betaproteobacteria</taxon>
        <taxon>Burkholderiales</taxon>
        <taxon>Comamonadaceae</taxon>
        <taxon>Rhodoferax</taxon>
    </lineage>
</organism>
<comment type="caution">
    <text evidence="1">The sequence shown here is derived from an EMBL/GenBank/DDBJ whole genome shotgun (WGS) entry which is preliminary data.</text>
</comment>
<accession>A0A1Q8YJ66</accession>
<reference evidence="1 2" key="1">
    <citation type="submission" date="2017-01" db="EMBL/GenBank/DDBJ databases">
        <title>Genome sequence of Rhodoferax antarcticus ANT.BR, a psychrophilic purple nonsulfur bacterium from an Antarctic microbial mat.</title>
        <authorList>
            <person name="Baker J."/>
            <person name="Riester C."/>
            <person name="Skinner B."/>
            <person name="Newell A."/>
            <person name="Swingley W."/>
            <person name="Madigan M."/>
            <person name="Jung D."/>
            <person name="Asao M."/>
            <person name="Chen M."/>
            <person name="Loughlin P."/>
            <person name="Pan H."/>
            <person name="Lin S."/>
            <person name="Li N."/>
            <person name="Shaw J."/>
            <person name="Prado M."/>
            <person name="Sherman C."/>
            <person name="Li X."/>
            <person name="Tang J."/>
            <person name="Blankenship R."/>
            <person name="Zhao T."/>
            <person name="Touchman J."/>
            <person name="Sattley M."/>
        </authorList>
    </citation>
    <scope>NUCLEOTIDE SEQUENCE [LARGE SCALE GENOMIC DNA]</scope>
    <source>
        <strain evidence="1 2">ANT.BR</strain>
    </source>
</reference>
<keyword evidence="2" id="KW-1185">Reference proteome</keyword>
<protein>
    <submittedName>
        <fullName evidence="1">Uncharacterized protein</fullName>
    </submittedName>
</protein>
<sequence>MGKPRRVNGRKLPNKRKNREVCGAGVDATHVAMLSNCAFQWHQHLEYSFVPVFIPFIFAIP</sequence>
<dbReference type="EMBL" id="MSYM01000005">
    <property type="protein sequence ID" value="OLP08101.1"/>
    <property type="molecule type" value="Genomic_DNA"/>
</dbReference>
<dbReference type="Proteomes" id="UP000185911">
    <property type="component" value="Unassembled WGS sequence"/>
</dbReference>
<dbReference type="AlphaFoldDB" id="A0A1Q8YJ66"/>
<evidence type="ECO:0000313" key="1">
    <source>
        <dbReference type="EMBL" id="OLP08101.1"/>
    </source>
</evidence>